<gene>
    <name evidence="2" type="ORF">E2C01_045503</name>
</gene>
<reference evidence="2 3" key="1">
    <citation type="submission" date="2019-05" db="EMBL/GenBank/DDBJ databases">
        <title>Another draft genome of Portunus trituberculatus and its Hox gene families provides insights of decapod evolution.</title>
        <authorList>
            <person name="Jeong J.-H."/>
            <person name="Song I."/>
            <person name="Kim S."/>
            <person name="Choi T."/>
            <person name="Kim D."/>
            <person name="Ryu S."/>
            <person name="Kim W."/>
        </authorList>
    </citation>
    <scope>NUCLEOTIDE SEQUENCE [LARGE SCALE GENOMIC DNA]</scope>
    <source>
        <tissue evidence="2">Muscle</tissue>
    </source>
</reference>
<evidence type="ECO:0000259" key="1">
    <source>
        <dbReference type="Pfam" id="PF14529"/>
    </source>
</evidence>
<evidence type="ECO:0000313" key="2">
    <source>
        <dbReference type="EMBL" id="MPC51651.1"/>
    </source>
</evidence>
<proteinExistence type="predicted"/>
<comment type="caution">
    <text evidence="2">The sequence shown here is derived from an EMBL/GenBank/DDBJ whole genome shotgun (WGS) entry which is preliminary data.</text>
</comment>
<name>A0A5B7FVY6_PORTR</name>
<sequence>MQSGAHYVPYLFTEISIRGNFNVHHQFWLSSPLADHHGELTYKFAILHDLEQLVQYPIRVPDRLGDTPNILDLVLTDSPSAYAVILSSPSGSSDHNLISVSCPNSPISSHDPSKRRCLCRLPLPVGGT</sequence>
<evidence type="ECO:0000313" key="3">
    <source>
        <dbReference type="Proteomes" id="UP000324222"/>
    </source>
</evidence>
<organism evidence="2 3">
    <name type="scientific">Portunus trituberculatus</name>
    <name type="common">Swimming crab</name>
    <name type="synonym">Neptunus trituberculatus</name>
    <dbReference type="NCBI Taxonomy" id="210409"/>
    <lineage>
        <taxon>Eukaryota</taxon>
        <taxon>Metazoa</taxon>
        <taxon>Ecdysozoa</taxon>
        <taxon>Arthropoda</taxon>
        <taxon>Crustacea</taxon>
        <taxon>Multicrustacea</taxon>
        <taxon>Malacostraca</taxon>
        <taxon>Eumalacostraca</taxon>
        <taxon>Eucarida</taxon>
        <taxon>Decapoda</taxon>
        <taxon>Pleocyemata</taxon>
        <taxon>Brachyura</taxon>
        <taxon>Eubrachyura</taxon>
        <taxon>Portunoidea</taxon>
        <taxon>Portunidae</taxon>
        <taxon>Portuninae</taxon>
        <taxon>Portunus</taxon>
    </lineage>
</organism>
<dbReference type="Gene3D" id="3.60.10.10">
    <property type="entry name" value="Endonuclease/exonuclease/phosphatase"/>
    <property type="match status" value="1"/>
</dbReference>
<dbReference type="EMBL" id="VSRR010010319">
    <property type="protein sequence ID" value="MPC51651.1"/>
    <property type="molecule type" value="Genomic_DNA"/>
</dbReference>
<feature type="domain" description="Endonuclease/exonuclease/phosphatase" evidence="1">
    <location>
        <begin position="17"/>
        <end position="98"/>
    </location>
</feature>
<dbReference type="GO" id="GO:0003824">
    <property type="term" value="F:catalytic activity"/>
    <property type="evidence" value="ECO:0007669"/>
    <property type="project" value="InterPro"/>
</dbReference>
<keyword evidence="3" id="KW-1185">Reference proteome</keyword>
<dbReference type="Pfam" id="PF14529">
    <property type="entry name" value="Exo_endo_phos_2"/>
    <property type="match status" value="1"/>
</dbReference>
<dbReference type="InterPro" id="IPR036691">
    <property type="entry name" value="Endo/exonu/phosph_ase_sf"/>
</dbReference>
<protein>
    <recommendedName>
        <fullName evidence="1">Endonuclease/exonuclease/phosphatase domain-containing protein</fullName>
    </recommendedName>
</protein>
<dbReference type="AlphaFoldDB" id="A0A5B7FVY6"/>
<dbReference type="InterPro" id="IPR005135">
    <property type="entry name" value="Endo/exonuclease/phosphatase"/>
</dbReference>
<dbReference type="Proteomes" id="UP000324222">
    <property type="component" value="Unassembled WGS sequence"/>
</dbReference>
<accession>A0A5B7FVY6</accession>